<protein>
    <submittedName>
        <fullName evidence="2">Uncharacterized protein</fullName>
    </submittedName>
</protein>
<keyword evidence="1" id="KW-0472">Membrane</keyword>
<reference evidence="2 3" key="1">
    <citation type="submission" date="2021-06" db="EMBL/GenBank/DDBJ databases">
        <authorList>
            <person name="Palmer J.M."/>
        </authorList>
    </citation>
    <scope>NUCLEOTIDE SEQUENCE [LARGE SCALE GENOMIC DNA]</scope>
    <source>
        <strain evidence="3">if_2019</strain>
        <tissue evidence="2">Muscle</tissue>
    </source>
</reference>
<keyword evidence="3" id="KW-1185">Reference proteome</keyword>
<name>A0ABV0T0Z9_9TELE</name>
<accession>A0ABV0T0Z9</accession>
<evidence type="ECO:0000313" key="3">
    <source>
        <dbReference type="Proteomes" id="UP001482620"/>
    </source>
</evidence>
<sequence length="117" mass="12835">MFAGQSSTVWDSCLSRIRLCVVAPKAHSPAAVHGLLIFTKPFNKICFTILSRLQLTLLLFYFKTTALSSIIVYINLHGYNPLWTATFISNDLLWLAVLCGGCKGLSVGQISDQLSSP</sequence>
<feature type="transmembrane region" description="Helical" evidence="1">
    <location>
        <begin position="57"/>
        <end position="76"/>
    </location>
</feature>
<comment type="caution">
    <text evidence="2">The sequence shown here is derived from an EMBL/GenBank/DDBJ whole genome shotgun (WGS) entry which is preliminary data.</text>
</comment>
<gene>
    <name evidence="2" type="ORF">ILYODFUR_028525</name>
</gene>
<organism evidence="2 3">
    <name type="scientific">Ilyodon furcidens</name>
    <name type="common">goldbreast splitfin</name>
    <dbReference type="NCBI Taxonomy" id="33524"/>
    <lineage>
        <taxon>Eukaryota</taxon>
        <taxon>Metazoa</taxon>
        <taxon>Chordata</taxon>
        <taxon>Craniata</taxon>
        <taxon>Vertebrata</taxon>
        <taxon>Euteleostomi</taxon>
        <taxon>Actinopterygii</taxon>
        <taxon>Neopterygii</taxon>
        <taxon>Teleostei</taxon>
        <taxon>Neoteleostei</taxon>
        <taxon>Acanthomorphata</taxon>
        <taxon>Ovalentaria</taxon>
        <taxon>Atherinomorphae</taxon>
        <taxon>Cyprinodontiformes</taxon>
        <taxon>Goodeidae</taxon>
        <taxon>Ilyodon</taxon>
    </lineage>
</organism>
<dbReference type="Proteomes" id="UP001482620">
    <property type="component" value="Unassembled WGS sequence"/>
</dbReference>
<dbReference type="EMBL" id="JAHRIQ010015494">
    <property type="protein sequence ID" value="MEQ2226547.1"/>
    <property type="molecule type" value="Genomic_DNA"/>
</dbReference>
<keyword evidence="1" id="KW-0812">Transmembrane</keyword>
<keyword evidence="1" id="KW-1133">Transmembrane helix</keyword>
<evidence type="ECO:0000313" key="2">
    <source>
        <dbReference type="EMBL" id="MEQ2226547.1"/>
    </source>
</evidence>
<proteinExistence type="predicted"/>
<evidence type="ECO:0000256" key="1">
    <source>
        <dbReference type="SAM" id="Phobius"/>
    </source>
</evidence>